<dbReference type="InterPro" id="IPR029063">
    <property type="entry name" value="SAM-dependent_MTases_sf"/>
</dbReference>
<organism evidence="2 3">
    <name type="scientific">Actinopolymorpha pittospori</name>
    <dbReference type="NCBI Taxonomy" id="648752"/>
    <lineage>
        <taxon>Bacteria</taxon>
        <taxon>Bacillati</taxon>
        <taxon>Actinomycetota</taxon>
        <taxon>Actinomycetes</taxon>
        <taxon>Propionibacteriales</taxon>
        <taxon>Actinopolymorphaceae</taxon>
        <taxon>Actinopolymorpha</taxon>
    </lineage>
</organism>
<proteinExistence type="predicted"/>
<evidence type="ECO:0000313" key="3">
    <source>
        <dbReference type="Proteomes" id="UP000638648"/>
    </source>
</evidence>
<dbReference type="Gene3D" id="3.40.50.150">
    <property type="entry name" value="Vaccinia Virus protein VP39"/>
    <property type="match status" value="1"/>
</dbReference>
<accession>A0A927RCE0</accession>
<evidence type="ECO:0000313" key="2">
    <source>
        <dbReference type="EMBL" id="MBE1611162.1"/>
    </source>
</evidence>
<dbReference type="Pfam" id="PF13578">
    <property type="entry name" value="Methyltransf_24"/>
    <property type="match status" value="1"/>
</dbReference>
<protein>
    <recommendedName>
        <fullName evidence="4">Methyltransferase domain-containing protein</fullName>
    </recommendedName>
</protein>
<reference evidence="2" key="1">
    <citation type="submission" date="2020-10" db="EMBL/GenBank/DDBJ databases">
        <title>Sequencing the genomes of 1000 actinobacteria strains.</title>
        <authorList>
            <person name="Klenk H.-P."/>
        </authorList>
    </citation>
    <scope>NUCLEOTIDE SEQUENCE</scope>
    <source>
        <strain evidence="2">DSM 45354</strain>
    </source>
</reference>
<name>A0A927RCE0_9ACTN</name>
<comment type="caution">
    <text evidence="2">The sequence shown here is derived from an EMBL/GenBank/DDBJ whole genome shotgun (WGS) entry which is preliminary data.</text>
</comment>
<evidence type="ECO:0008006" key="4">
    <source>
        <dbReference type="Google" id="ProtNLM"/>
    </source>
</evidence>
<feature type="compositionally biased region" description="Low complexity" evidence="1">
    <location>
        <begin position="259"/>
        <end position="277"/>
    </location>
</feature>
<dbReference type="EMBL" id="JADBEM010000001">
    <property type="protein sequence ID" value="MBE1611162.1"/>
    <property type="molecule type" value="Genomic_DNA"/>
</dbReference>
<keyword evidence="3" id="KW-1185">Reference proteome</keyword>
<sequence length="332" mass="37552">MLRHEFLRTLHEVAQPRTYFEVGINDGRSLALSRVPTVAVDPAFKVVKELRCDLHMVRATSDDFFARKDPFEHLKGAKLDLAFIDGMHLFEFALRDFINAERHANPGTVVVFDDMLPRNVDEAARDRHTGGWTGDVYKIVPVLQRYRPDLVLALMDTSPTGVLVVLNLDPDNTVLSDKYDEIIKTYIQPDPQQVPDVLIQRGCAMTPDQVLEAAFWPAFVAARDSDSWDDLRQLCADIDVTFRETTTDPLTLAGWQPEPRAAAPRRAPAARAKVRPVAPRPDPGPRSLPQRLVRSAVRQPGLRSAGKNVLNRLPHHWSRAIRKRVYRTLHKA</sequence>
<dbReference type="RefSeq" id="WP_192754414.1">
    <property type="nucleotide sequence ID" value="NZ_BAABJL010000042.1"/>
</dbReference>
<dbReference type="Proteomes" id="UP000638648">
    <property type="component" value="Unassembled WGS sequence"/>
</dbReference>
<evidence type="ECO:0000256" key="1">
    <source>
        <dbReference type="SAM" id="MobiDB-lite"/>
    </source>
</evidence>
<dbReference type="AlphaFoldDB" id="A0A927RCE0"/>
<gene>
    <name evidence="2" type="ORF">HEB94_008010</name>
</gene>
<dbReference type="SUPFAM" id="SSF53335">
    <property type="entry name" value="S-adenosyl-L-methionine-dependent methyltransferases"/>
    <property type="match status" value="1"/>
</dbReference>
<feature type="region of interest" description="Disordered" evidence="1">
    <location>
        <begin position="252"/>
        <end position="292"/>
    </location>
</feature>